<reference evidence="1" key="1">
    <citation type="submission" date="2014-09" db="EMBL/GenBank/DDBJ databases">
        <authorList>
            <person name="Magalhaes I.L.F."/>
            <person name="Oliveira U."/>
            <person name="Santos F.R."/>
            <person name="Vidigal T.H.D.A."/>
            <person name="Brescovit A.D."/>
            <person name="Santos A.J."/>
        </authorList>
    </citation>
    <scope>NUCLEOTIDE SEQUENCE</scope>
    <source>
        <tissue evidence="1">Shoot tissue taken approximately 20 cm above the soil surface</tissue>
    </source>
</reference>
<sequence length="37" mass="4606">MFAPYYNSKLFIYIFDYVSMYKHLSTRNKNSYRALFL</sequence>
<protein>
    <submittedName>
        <fullName evidence="1">Uncharacterized protein</fullName>
    </submittedName>
</protein>
<dbReference type="AlphaFoldDB" id="A0A0A8YMQ6"/>
<evidence type="ECO:0000313" key="1">
    <source>
        <dbReference type="EMBL" id="JAD26360.1"/>
    </source>
</evidence>
<organism evidence="1">
    <name type="scientific">Arundo donax</name>
    <name type="common">Giant reed</name>
    <name type="synonym">Donax arundinaceus</name>
    <dbReference type="NCBI Taxonomy" id="35708"/>
    <lineage>
        <taxon>Eukaryota</taxon>
        <taxon>Viridiplantae</taxon>
        <taxon>Streptophyta</taxon>
        <taxon>Embryophyta</taxon>
        <taxon>Tracheophyta</taxon>
        <taxon>Spermatophyta</taxon>
        <taxon>Magnoliopsida</taxon>
        <taxon>Liliopsida</taxon>
        <taxon>Poales</taxon>
        <taxon>Poaceae</taxon>
        <taxon>PACMAD clade</taxon>
        <taxon>Arundinoideae</taxon>
        <taxon>Arundineae</taxon>
        <taxon>Arundo</taxon>
    </lineage>
</organism>
<proteinExistence type="predicted"/>
<dbReference type="EMBL" id="GBRH01271535">
    <property type="protein sequence ID" value="JAD26360.1"/>
    <property type="molecule type" value="Transcribed_RNA"/>
</dbReference>
<accession>A0A0A8YMQ6</accession>
<reference evidence="1" key="2">
    <citation type="journal article" date="2015" name="Data Brief">
        <title>Shoot transcriptome of the giant reed, Arundo donax.</title>
        <authorList>
            <person name="Barrero R.A."/>
            <person name="Guerrero F.D."/>
            <person name="Moolhuijzen P."/>
            <person name="Goolsby J.A."/>
            <person name="Tidwell J."/>
            <person name="Bellgard S.E."/>
            <person name="Bellgard M.I."/>
        </authorList>
    </citation>
    <scope>NUCLEOTIDE SEQUENCE</scope>
    <source>
        <tissue evidence="1">Shoot tissue taken approximately 20 cm above the soil surface</tissue>
    </source>
</reference>
<name>A0A0A8YMQ6_ARUDO</name>